<organism evidence="2 3">
    <name type="scientific">Methanofollis aquaemaris</name>
    <dbReference type="NCBI Taxonomy" id="126734"/>
    <lineage>
        <taxon>Archaea</taxon>
        <taxon>Methanobacteriati</taxon>
        <taxon>Methanobacteriota</taxon>
        <taxon>Stenosarchaea group</taxon>
        <taxon>Methanomicrobia</taxon>
        <taxon>Methanomicrobiales</taxon>
        <taxon>Methanomicrobiaceae</taxon>
        <taxon>Methanofollis</taxon>
    </lineage>
</organism>
<dbReference type="SMART" id="SM00987">
    <property type="entry name" value="UreE_C"/>
    <property type="match status" value="1"/>
</dbReference>
<reference evidence="2" key="1">
    <citation type="journal article" date="2001" name="Int. J. Syst. Evol. Microbiol.">
        <title>Methanofollis aquaemaris sp. nov., a methanogen isolated from an aquaculture fish pond.</title>
        <authorList>
            <person name="Lai M.C."/>
            <person name="Chen S.C."/>
        </authorList>
    </citation>
    <scope>NUCLEOTIDE SEQUENCE</scope>
    <source>
        <strain evidence="2">N2F9704</strain>
    </source>
</reference>
<dbReference type="SUPFAM" id="SSF52141">
    <property type="entry name" value="Uracil-DNA glycosylase-like"/>
    <property type="match status" value="1"/>
</dbReference>
<proteinExistence type="predicted"/>
<dbReference type="NCBIfam" id="TIGR04274">
    <property type="entry name" value="hypoxanDNAglyco"/>
    <property type="match status" value="1"/>
</dbReference>
<name>A0A8A3S9F3_9EURY</name>
<evidence type="ECO:0000313" key="3">
    <source>
        <dbReference type="Proteomes" id="UP001042704"/>
    </source>
</evidence>
<dbReference type="CDD" id="cd10032">
    <property type="entry name" value="UDG-F6_HDG"/>
    <property type="match status" value="1"/>
</dbReference>
<dbReference type="RefSeq" id="WP_265581183.1">
    <property type="nucleotide sequence ID" value="NZ_CP036172.1"/>
</dbReference>
<dbReference type="Gene3D" id="3.40.470.10">
    <property type="entry name" value="Uracil-DNA glycosylase-like domain"/>
    <property type="match status" value="1"/>
</dbReference>
<dbReference type="SMART" id="SM00986">
    <property type="entry name" value="UDG"/>
    <property type="match status" value="1"/>
</dbReference>
<protein>
    <submittedName>
        <fullName evidence="2">DNA-deoxyinosine glycosylase</fullName>
        <ecNumber evidence="2">3.2.2.15</ecNumber>
    </submittedName>
</protein>
<dbReference type="Proteomes" id="UP001042704">
    <property type="component" value="Chromosome"/>
</dbReference>
<feature type="domain" description="Uracil-DNA glycosylase-like" evidence="1">
    <location>
        <begin position="6"/>
        <end position="159"/>
    </location>
</feature>
<dbReference type="Pfam" id="PF03167">
    <property type="entry name" value="UDG"/>
    <property type="match status" value="1"/>
</dbReference>
<keyword evidence="2" id="KW-0378">Hydrolase</keyword>
<dbReference type="AlphaFoldDB" id="A0A8A3S9F3"/>
<dbReference type="GO" id="GO:0033958">
    <property type="term" value="F:DNA-deoxyinosine glycosylase activity"/>
    <property type="evidence" value="ECO:0007669"/>
    <property type="project" value="UniProtKB-EC"/>
</dbReference>
<keyword evidence="2" id="KW-0326">Glycosidase</keyword>
<dbReference type="InterPro" id="IPR026353">
    <property type="entry name" value="Hypoxan-DNA_Glyclase"/>
</dbReference>
<reference evidence="2" key="2">
    <citation type="submission" date="2019-02" db="EMBL/GenBank/DDBJ databases">
        <authorList>
            <person name="Chen S.-C."/>
            <person name="Chien H.-H."/>
            <person name="Lai M.-C."/>
        </authorList>
    </citation>
    <scope>NUCLEOTIDE SEQUENCE</scope>
    <source>
        <strain evidence="2">N2F9704</strain>
    </source>
</reference>
<dbReference type="EMBL" id="CP036172">
    <property type="protein sequence ID" value="QSZ68230.1"/>
    <property type="molecule type" value="Genomic_DNA"/>
</dbReference>
<evidence type="ECO:0000313" key="2">
    <source>
        <dbReference type="EMBL" id="QSZ68230.1"/>
    </source>
</evidence>
<gene>
    <name evidence="2" type="ORF">RJ40_12365</name>
</gene>
<dbReference type="InterPro" id="IPR005122">
    <property type="entry name" value="Uracil-DNA_glycosylase-like"/>
</dbReference>
<dbReference type="GeneID" id="76425178"/>
<dbReference type="EC" id="3.2.2.15" evidence="2"/>
<dbReference type="KEGG" id="maqe:RJ40_12365"/>
<sequence length="165" mass="17827">MSGLPPVVGPSPIILVLGSFPSVVSLRAQEYYGNPRNGFWRVMEALFGVPADRPYPERLEGLKAAGVALWDVVGACTRDGSSDASIREVAANDIPGFLDRHPTVSVVALNGRTAEHWLRRVHPAVWNRPGVQVLVLPSTSPANARLTIEEKIEAWRAVVGTGEKV</sequence>
<dbReference type="InterPro" id="IPR036895">
    <property type="entry name" value="Uracil-DNA_glycosylase-like_sf"/>
</dbReference>
<evidence type="ECO:0000259" key="1">
    <source>
        <dbReference type="SMART" id="SM00986"/>
    </source>
</evidence>
<accession>A0A8A3S9F3</accession>
<keyword evidence="3" id="KW-1185">Reference proteome</keyword>